<dbReference type="SUPFAM" id="SSF161098">
    <property type="entry name" value="MetI-like"/>
    <property type="match status" value="1"/>
</dbReference>
<organism evidence="7 8">
    <name type="scientific">Pseudonocardia hispaniensis</name>
    <dbReference type="NCBI Taxonomy" id="904933"/>
    <lineage>
        <taxon>Bacteria</taxon>
        <taxon>Bacillati</taxon>
        <taxon>Actinomycetota</taxon>
        <taxon>Actinomycetes</taxon>
        <taxon>Pseudonocardiales</taxon>
        <taxon>Pseudonocardiaceae</taxon>
        <taxon>Pseudonocardia</taxon>
    </lineage>
</organism>
<evidence type="ECO:0000256" key="3">
    <source>
        <dbReference type="ARBA" id="ARBA00022989"/>
    </source>
</evidence>
<dbReference type="Gene3D" id="1.10.3720.10">
    <property type="entry name" value="MetI-like"/>
    <property type="match status" value="1"/>
</dbReference>
<comment type="subcellular location">
    <subcellularLocation>
        <location evidence="5">Cell membrane</location>
        <topology evidence="5">Multi-pass membrane protein</topology>
    </subcellularLocation>
    <subcellularLocation>
        <location evidence="1">Membrane</location>
        <topology evidence="1">Multi-pass membrane protein</topology>
    </subcellularLocation>
</comment>
<dbReference type="PANTHER" id="PTHR43376">
    <property type="entry name" value="OLIGOPEPTIDE TRANSPORT SYSTEM PERMEASE PROTEIN"/>
    <property type="match status" value="1"/>
</dbReference>
<feature type="transmembrane region" description="Helical" evidence="5">
    <location>
        <begin position="304"/>
        <end position="323"/>
    </location>
</feature>
<comment type="caution">
    <text evidence="7">The sequence shown here is derived from an EMBL/GenBank/DDBJ whole genome shotgun (WGS) entry which is preliminary data.</text>
</comment>
<dbReference type="InterPro" id="IPR035906">
    <property type="entry name" value="MetI-like_sf"/>
</dbReference>
<accession>A0ABW1IYG4</accession>
<feature type="transmembrane region" description="Helical" evidence="5">
    <location>
        <begin position="20"/>
        <end position="37"/>
    </location>
</feature>
<feature type="domain" description="ABC transmembrane type-1" evidence="6">
    <location>
        <begin position="111"/>
        <end position="323"/>
    </location>
</feature>
<feature type="transmembrane region" description="Helical" evidence="5">
    <location>
        <begin position="111"/>
        <end position="134"/>
    </location>
</feature>
<feature type="transmembrane region" description="Helical" evidence="5">
    <location>
        <begin position="146"/>
        <end position="171"/>
    </location>
</feature>
<evidence type="ECO:0000259" key="6">
    <source>
        <dbReference type="PROSITE" id="PS50928"/>
    </source>
</evidence>
<name>A0ABW1IYG4_9PSEU</name>
<dbReference type="EMBL" id="JBHSQW010000009">
    <property type="protein sequence ID" value="MFC5993486.1"/>
    <property type="molecule type" value="Genomic_DNA"/>
</dbReference>
<dbReference type="PANTHER" id="PTHR43376:SF1">
    <property type="entry name" value="OLIGOPEPTIDE TRANSPORT SYSTEM PERMEASE PROTEIN"/>
    <property type="match status" value="1"/>
</dbReference>
<sequence length="337" mass="36327">MTASTLDRSRTVRGHRGRAALAKAGVVVTVVALNFLLPRALPGDPLLAMSDPASAQYLADPEIRARVERHYGLDRPLLEQLRDYLTQLLHGDLGWSIHYRRPVAELLGDRLGWTLVLVVPSITLAFAITVGLGVEAGWRRGTRADQAMIALFTVVHSIPVYLAALLGILLFSVRLGWLPLSGAATPFAEFGHVGQWLADVAWHASLPIAVLTVSIAGGRFLLMRNTTVTVLGEPFVRVARAVGLPARSVKYAHVARNAVLPVVTGFGLTLGFAVGGTIFVESIFDYPGMGRLVFEAVGARDYPLLGGCFLVLSLCVLGASWTVEALTRRLDPRTAPR</sequence>
<dbReference type="RefSeq" id="WP_379583094.1">
    <property type="nucleotide sequence ID" value="NZ_JBHSQW010000009.1"/>
</dbReference>
<protein>
    <submittedName>
        <fullName evidence="7">ABC transporter permease</fullName>
    </submittedName>
</protein>
<keyword evidence="5" id="KW-0813">Transport</keyword>
<evidence type="ECO:0000256" key="4">
    <source>
        <dbReference type="ARBA" id="ARBA00023136"/>
    </source>
</evidence>
<dbReference type="InterPro" id="IPR000515">
    <property type="entry name" value="MetI-like"/>
</dbReference>
<evidence type="ECO:0000313" key="8">
    <source>
        <dbReference type="Proteomes" id="UP001596302"/>
    </source>
</evidence>
<proteinExistence type="inferred from homology"/>
<evidence type="ECO:0000256" key="5">
    <source>
        <dbReference type="RuleBase" id="RU363032"/>
    </source>
</evidence>
<keyword evidence="2 5" id="KW-0812">Transmembrane</keyword>
<evidence type="ECO:0000256" key="1">
    <source>
        <dbReference type="ARBA" id="ARBA00004141"/>
    </source>
</evidence>
<keyword evidence="3 5" id="KW-1133">Transmembrane helix</keyword>
<dbReference type="CDD" id="cd06261">
    <property type="entry name" value="TM_PBP2"/>
    <property type="match status" value="1"/>
</dbReference>
<keyword evidence="8" id="KW-1185">Reference proteome</keyword>
<reference evidence="8" key="1">
    <citation type="journal article" date="2019" name="Int. J. Syst. Evol. Microbiol.">
        <title>The Global Catalogue of Microorganisms (GCM) 10K type strain sequencing project: providing services to taxonomists for standard genome sequencing and annotation.</title>
        <authorList>
            <consortium name="The Broad Institute Genomics Platform"/>
            <consortium name="The Broad Institute Genome Sequencing Center for Infectious Disease"/>
            <person name="Wu L."/>
            <person name="Ma J."/>
        </authorList>
    </citation>
    <scope>NUCLEOTIDE SEQUENCE [LARGE SCALE GENOMIC DNA]</scope>
    <source>
        <strain evidence="8">CCM 8391</strain>
    </source>
</reference>
<feature type="transmembrane region" description="Helical" evidence="5">
    <location>
        <begin position="258"/>
        <end position="284"/>
    </location>
</feature>
<evidence type="ECO:0000256" key="2">
    <source>
        <dbReference type="ARBA" id="ARBA00022692"/>
    </source>
</evidence>
<dbReference type="Proteomes" id="UP001596302">
    <property type="component" value="Unassembled WGS sequence"/>
</dbReference>
<dbReference type="Pfam" id="PF00528">
    <property type="entry name" value="BPD_transp_1"/>
    <property type="match status" value="1"/>
</dbReference>
<feature type="transmembrane region" description="Helical" evidence="5">
    <location>
        <begin position="200"/>
        <end position="222"/>
    </location>
</feature>
<comment type="similarity">
    <text evidence="5">Belongs to the binding-protein-dependent transport system permease family.</text>
</comment>
<keyword evidence="4 5" id="KW-0472">Membrane</keyword>
<gene>
    <name evidence="7" type="ORF">ACFQE5_04560</name>
</gene>
<dbReference type="PROSITE" id="PS50928">
    <property type="entry name" value="ABC_TM1"/>
    <property type="match status" value="1"/>
</dbReference>
<evidence type="ECO:0000313" key="7">
    <source>
        <dbReference type="EMBL" id="MFC5993486.1"/>
    </source>
</evidence>